<sequence length="309" mass="33872">MTTRREKWFADGASALRRTLLAHGLAGEVVDLFPADGAYACPCCLIAYKRTALDDGPPPTLSDEHVPPTATGGEPLLLMCRPCNNRAGTVWDADAAEERQLTNALTGQPSDPVDVTLTIANIRVQGTYDGNGDLPSFTPAMKKNANRPGDMNAVAAHLARSIENKDPVDFTVTHRWRPTADAAAWSWIRAAYLAAFAVLGYRYVLLAVLAPLRTRLADPQPVPAPKLLIPTSRPQLDRPLMMLVEQPAGVPCLMVDFGHVWVFLPGWRNPQTITGIEQALQEMVDAGDRVRGRLIPWPDEPLYRLDPKE</sequence>
<keyword evidence="1" id="KW-0472">Membrane</keyword>
<keyword evidence="3" id="KW-1185">Reference proteome</keyword>
<evidence type="ECO:0008006" key="4">
    <source>
        <dbReference type="Google" id="ProtNLM"/>
    </source>
</evidence>
<evidence type="ECO:0000256" key="1">
    <source>
        <dbReference type="SAM" id="Phobius"/>
    </source>
</evidence>
<evidence type="ECO:0000313" key="3">
    <source>
        <dbReference type="Proteomes" id="UP001597183"/>
    </source>
</evidence>
<dbReference type="RefSeq" id="WP_378078305.1">
    <property type="nucleotide sequence ID" value="NZ_JBHTMK010000005.1"/>
</dbReference>
<reference evidence="3" key="1">
    <citation type="journal article" date="2019" name="Int. J. Syst. Evol. Microbiol.">
        <title>The Global Catalogue of Microorganisms (GCM) 10K type strain sequencing project: providing services to taxonomists for standard genome sequencing and annotation.</title>
        <authorList>
            <consortium name="The Broad Institute Genomics Platform"/>
            <consortium name="The Broad Institute Genome Sequencing Center for Infectious Disease"/>
            <person name="Wu L."/>
            <person name="Ma J."/>
        </authorList>
    </citation>
    <scope>NUCLEOTIDE SEQUENCE [LARGE SCALE GENOMIC DNA]</scope>
    <source>
        <strain evidence="3">CCM 7526</strain>
    </source>
</reference>
<evidence type="ECO:0000313" key="2">
    <source>
        <dbReference type="EMBL" id="MFD1364501.1"/>
    </source>
</evidence>
<keyword evidence="1" id="KW-0812">Transmembrane</keyword>
<accession>A0ABW4A1C7</accession>
<keyword evidence="1" id="KW-1133">Transmembrane helix</keyword>
<dbReference type="EMBL" id="JBHTMK010000005">
    <property type="protein sequence ID" value="MFD1364501.1"/>
    <property type="molecule type" value="Genomic_DNA"/>
</dbReference>
<gene>
    <name evidence="2" type="ORF">ACFQ5G_03985</name>
</gene>
<organism evidence="2 3">
    <name type="scientific">Actinoplanes sichuanensis</name>
    <dbReference type="NCBI Taxonomy" id="512349"/>
    <lineage>
        <taxon>Bacteria</taxon>
        <taxon>Bacillati</taxon>
        <taxon>Actinomycetota</taxon>
        <taxon>Actinomycetes</taxon>
        <taxon>Micromonosporales</taxon>
        <taxon>Micromonosporaceae</taxon>
        <taxon>Actinoplanes</taxon>
    </lineage>
</organism>
<name>A0ABW4A1C7_9ACTN</name>
<protein>
    <recommendedName>
        <fullName evidence="4">HNH endonuclease</fullName>
    </recommendedName>
</protein>
<feature type="transmembrane region" description="Helical" evidence="1">
    <location>
        <begin position="190"/>
        <end position="212"/>
    </location>
</feature>
<dbReference type="Proteomes" id="UP001597183">
    <property type="component" value="Unassembled WGS sequence"/>
</dbReference>
<comment type="caution">
    <text evidence="2">The sequence shown here is derived from an EMBL/GenBank/DDBJ whole genome shotgun (WGS) entry which is preliminary data.</text>
</comment>
<proteinExistence type="predicted"/>